<dbReference type="AlphaFoldDB" id="A0A835Y6F6"/>
<keyword evidence="7" id="KW-1185">Reference proteome</keyword>
<evidence type="ECO:0000256" key="5">
    <source>
        <dbReference type="SAM" id="MobiDB-lite"/>
    </source>
</evidence>
<dbReference type="SUPFAM" id="SSF54843">
    <property type="entry name" value="Ribosomal protein L22"/>
    <property type="match status" value="1"/>
</dbReference>
<evidence type="ECO:0000313" key="6">
    <source>
        <dbReference type="EMBL" id="KAG2495952.1"/>
    </source>
</evidence>
<evidence type="ECO:0000313" key="7">
    <source>
        <dbReference type="Proteomes" id="UP000612055"/>
    </source>
</evidence>
<feature type="region of interest" description="Disordered" evidence="5">
    <location>
        <begin position="36"/>
        <end position="62"/>
    </location>
</feature>
<dbReference type="InterPro" id="IPR036394">
    <property type="entry name" value="Ribosomal_uL22_sf"/>
</dbReference>
<dbReference type="Gene3D" id="3.90.470.10">
    <property type="entry name" value="Ribosomal protein L22/L17"/>
    <property type="match status" value="1"/>
</dbReference>
<dbReference type="GO" id="GO:0006412">
    <property type="term" value="P:translation"/>
    <property type="evidence" value="ECO:0007669"/>
    <property type="project" value="InterPro"/>
</dbReference>
<evidence type="ECO:0008006" key="8">
    <source>
        <dbReference type="Google" id="ProtNLM"/>
    </source>
</evidence>
<sequence>MLGRAACRALLSPSATASAGAAGPVASRISQLCSSGVQTVADRSSSDSADASPSSTAGPSMLSASPILASRVTGLPACSHASLATPMPLSLRALHMGRALQAPSPAGEASGGSGSGSGDGAGASGSGGDPTWKPPPAAPVQNPLQAALAEAAAASRSRAPTEAAEAGSLDEASRAAAATGRSRRGVGRTWVWYDESDEREERRKERQRQQYGDAGTTYMLDVPQSMKKMDRILKLIRGLPYDEAVAQCQLVPHKAAKYVLQALEVAREDAVEAKGLSGERLVVSTIFVTKGMYDKGMQPMGKGGSGRLYTRKSHLRVALTESDGRPPTFSARVVPPLMGTFSAAWGRMGAGAGAGGSARPRFAYRVEV</sequence>
<feature type="compositionally biased region" description="Low complexity" evidence="5">
    <location>
        <begin position="146"/>
        <end position="166"/>
    </location>
</feature>
<evidence type="ECO:0000256" key="1">
    <source>
        <dbReference type="ARBA" id="ARBA00009451"/>
    </source>
</evidence>
<feature type="region of interest" description="Disordered" evidence="5">
    <location>
        <begin position="101"/>
        <end position="180"/>
    </location>
</feature>
<dbReference type="OrthoDB" id="416470at2759"/>
<dbReference type="InterPro" id="IPR047867">
    <property type="entry name" value="Ribosomal_uL22_bac/org-type"/>
</dbReference>
<accession>A0A835Y6F6</accession>
<evidence type="ECO:0000256" key="2">
    <source>
        <dbReference type="ARBA" id="ARBA00022980"/>
    </source>
</evidence>
<name>A0A835Y6F6_9CHLO</name>
<feature type="region of interest" description="Disordered" evidence="5">
    <location>
        <begin position="196"/>
        <end position="215"/>
    </location>
</feature>
<organism evidence="6 7">
    <name type="scientific">Edaphochlamys debaryana</name>
    <dbReference type="NCBI Taxonomy" id="47281"/>
    <lineage>
        <taxon>Eukaryota</taxon>
        <taxon>Viridiplantae</taxon>
        <taxon>Chlorophyta</taxon>
        <taxon>core chlorophytes</taxon>
        <taxon>Chlorophyceae</taxon>
        <taxon>CS clade</taxon>
        <taxon>Chlamydomonadales</taxon>
        <taxon>Chlamydomonadales incertae sedis</taxon>
        <taxon>Edaphochlamys</taxon>
    </lineage>
</organism>
<feature type="compositionally biased region" description="Basic and acidic residues" evidence="5">
    <location>
        <begin position="199"/>
        <end position="208"/>
    </location>
</feature>
<keyword evidence="2 4" id="KW-0689">Ribosomal protein</keyword>
<evidence type="ECO:0000256" key="3">
    <source>
        <dbReference type="ARBA" id="ARBA00023274"/>
    </source>
</evidence>
<comment type="similarity">
    <text evidence="1 4">Belongs to the universal ribosomal protein uL22 family.</text>
</comment>
<dbReference type="Pfam" id="PF00237">
    <property type="entry name" value="Ribosomal_L22"/>
    <property type="match status" value="1"/>
</dbReference>
<feature type="compositionally biased region" description="Gly residues" evidence="5">
    <location>
        <begin position="109"/>
        <end position="128"/>
    </location>
</feature>
<dbReference type="GO" id="GO:0003735">
    <property type="term" value="F:structural constituent of ribosome"/>
    <property type="evidence" value="ECO:0007669"/>
    <property type="project" value="InterPro"/>
</dbReference>
<protein>
    <recommendedName>
        <fullName evidence="8">50S ribosomal protein L22, chloroplastic</fullName>
    </recommendedName>
</protein>
<gene>
    <name evidence="6" type="ORF">HYH03_005882</name>
</gene>
<dbReference type="PANTHER" id="PTHR13501">
    <property type="entry name" value="CHLOROPLAST 50S RIBOSOMAL PROTEIN L22-RELATED"/>
    <property type="match status" value="1"/>
</dbReference>
<dbReference type="InterPro" id="IPR001063">
    <property type="entry name" value="Ribosomal_uL22"/>
</dbReference>
<dbReference type="GO" id="GO:0005762">
    <property type="term" value="C:mitochondrial large ribosomal subunit"/>
    <property type="evidence" value="ECO:0007669"/>
    <property type="project" value="TreeGrafter"/>
</dbReference>
<dbReference type="Proteomes" id="UP000612055">
    <property type="component" value="Unassembled WGS sequence"/>
</dbReference>
<feature type="compositionally biased region" description="Low complexity" evidence="5">
    <location>
        <begin position="41"/>
        <end position="55"/>
    </location>
</feature>
<dbReference type="EMBL" id="JAEHOE010000021">
    <property type="protein sequence ID" value="KAG2495952.1"/>
    <property type="molecule type" value="Genomic_DNA"/>
</dbReference>
<evidence type="ECO:0000256" key="4">
    <source>
        <dbReference type="RuleBase" id="RU004005"/>
    </source>
</evidence>
<comment type="caution">
    <text evidence="6">The sequence shown here is derived from an EMBL/GenBank/DDBJ whole genome shotgun (WGS) entry which is preliminary data.</text>
</comment>
<dbReference type="PANTHER" id="PTHR13501:SF8">
    <property type="entry name" value="LARGE RIBOSOMAL SUBUNIT PROTEIN UL22M"/>
    <property type="match status" value="1"/>
</dbReference>
<reference evidence="6" key="1">
    <citation type="journal article" date="2020" name="bioRxiv">
        <title>Comparative genomics of Chlamydomonas.</title>
        <authorList>
            <person name="Craig R.J."/>
            <person name="Hasan A.R."/>
            <person name="Ness R.W."/>
            <person name="Keightley P.D."/>
        </authorList>
    </citation>
    <scope>NUCLEOTIDE SEQUENCE</scope>
    <source>
        <strain evidence="6">CCAP 11/70</strain>
    </source>
</reference>
<keyword evidence="3 4" id="KW-0687">Ribonucleoprotein</keyword>
<proteinExistence type="inferred from homology"/>